<evidence type="ECO:0000256" key="2">
    <source>
        <dbReference type="ARBA" id="ARBA00022692"/>
    </source>
</evidence>
<evidence type="ECO:0000256" key="1">
    <source>
        <dbReference type="ARBA" id="ARBA00004141"/>
    </source>
</evidence>
<dbReference type="InterPro" id="IPR013057">
    <property type="entry name" value="AA_transpt_TM"/>
</dbReference>
<dbReference type="STRING" id="667725.A0A0L0FES9"/>
<feature type="domain" description="Amino acid transporter transmembrane" evidence="6">
    <location>
        <begin position="30"/>
        <end position="247"/>
    </location>
</feature>
<evidence type="ECO:0000313" key="8">
    <source>
        <dbReference type="Proteomes" id="UP000054560"/>
    </source>
</evidence>
<feature type="transmembrane region" description="Helical" evidence="5">
    <location>
        <begin position="144"/>
        <end position="161"/>
    </location>
</feature>
<dbReference type="PANTHER" id="PTHR22950">
    <property type="entry name" value="AMINO ACID TRANSPORTER"/>
    <property type="match status" value="1"/>
</dbReference>
<sequence length="251" mass="27801">MRVAYLSLLHTQTGHFKSRPDPHGDGRARSTSTPATFMNLLKSFVGSGILGLPSAFKEGGFLTTLLLLLMVGAIASTCNLMLVKTKQHLASRGVVSFSDIGIHLFGNWFGRLIDFLLIFTQFGFCCVYLIFVSENLTEFIPWERQTILLVIAPLFILTSFIRTMSIIAPFSMAANVSLLTGLFIIVVCAFSQMSTRALPHQTYDIEEFVIWKNVAVTFGIAVYAFEGIGVILPCETSMKEPSKFPTLVLWV</sequence>
<keyword evidence="3 5" id="KW-1133">Transmembrane helix</keyword>
<dbReference type="AlphaFoldDB" id="A0A0L0FES9"/>
<dbReference type="GO" id="GO:0005774">
    <property type="term" value="C:vacuolar membrane"/>
    <property type="evidence" value="ECO:0007669"/>
    <property type="project" value="TreeGrafter"/>
</dbReference>
<evidence type="ECO:0000313" key="7">
    <source>
        <dbReference type="EMBL" id="KNC74981.1"/>
    </source>
</evidence>
<keyword evidence="2 5" id="KW-0812">Transmembrane</keyword>
<dbReference type="PANTHER" id="PTHR22950:SF349">
    <property type="entry name" value="AMINO ACID TRANSPORTER TRANSMEMBRANE DOMAIN-CONTAINING PROTEIN"/>
    <property type="match status" value="1"/>
</dbReference>
<dbReference type="Pfam" id="PF01490">
    <property type="entry name" value="Aa_trans"/>
    <property type="match status" value="1"/>
</dbReference>
<dbReference type="OrthoDB" id="1684102at2759"/>
<dbReference type="EMBL" id="KQ243935">
    <property type="protein sequence ID" value="KNC74981.1"/>
    <property type="molecule type" value="Genomic_DNA"/>
</dbReference>
<dbReference type="eggNOG" id="KOG1304">
    <property type="taxonomic scope" value="Eukaryota"/>
</dbReference>
<keyword evidence="4 5" id="KW-0472">Membrane</keyword>
<feature type="transmembrane region" description="Helical" evidence="5">
    <location>
        <begin position="173"/>
        <end position="194"/>
    </location>
</feature>
<accession>A0A0L0FES9</accession>
<dbReference type="Proteomes" id="UP000054560">
    <property type="component" value="Unassembled WGS sequence"/>
</dbReference>
<evidence type="ECO:0000256" key="3">
    <source>
        <dbReference type="ARBA" id="ARBA00022989"/>
    </source>
</evidence>
<dbReference type="GO" id="GO:0015179">
    <property type="term" value="F:L-amino acid transmembrane transporter activity"/>
    <property type="evidence" value="ECO:0007669"/>
    <property type="project" value="TreeGrafter"/>
</dbReference>
<feature type="transmembrane region" description="Helical" evidence="5">
    <location>
        <begin position="214"/>
        <end position="234"/>
    </location>
</feature>
<feature type="transmembrane region" description="Helical" evidence="5">
    <location>
        <begin position="62"/>
        <end position="82"/>
    </location>
</feature>
<comment type="subcellular location">
    <subcellularLocation>
        <location evidence="1">Membrane</location>
        <topology evidence="1">Multi-pass membrane protein</topology>
    </subcellularLocation>
</comment>
<evidence type="ECO:0000256" key="5">
    <source>
        <dbReference type="SAM" id="Phobius"/>
    </source>
</evidence>
<organism evidence="7 8">
    <name type="scientific">Sphaeroforma arctica JP610</name>
    <dbReference type="NCBI Taxonomy" id="667725"/>
    <lineage>
        <taxon>Eukaryota</taxon>
        <taxon>Ichthyosporea</taxon>
        <taxon>Ichthyophonida</taxon>
        <taxon>Sphaeroforma</taxon>
    </lineage>
</organism>
<dbReference type="RefSeq" id="XP_014148883.1">
    <property type="nucleotide sequence ID" value="XM_014293408.1"/>
</dbReference>
<feature type="non-terminal residue" evidence="7">
    <location>
        <position position="251"/>
    </location>
</feature>
<protein>
    <recommendedName>
        <fullName evidence="6">Amino acid transporter transmembrane domain-containing protein</fullName>
    </recommendedName>
</protein>
<keyword evidence="8" id="KW-1185">Reference proteome</keyword>
<evidence type="ECO:0000259" key="6">
    <source>
        <dbReference type="Pfam" id="PF01490"/>
    </source>
</evidence>
<evidence type="ECO:0000256" key="4">
    <source>
        <dbReference type="ARBA" id="ARBA00023136"/>
    </source>
</evidence>
<dbReference type="GeneID" id="25912988"/>
<proteinExistence type="predicted"/>
<feature type="transmembrane region" description="Helical" evidence="5">
    <location>
        <begin position="112"/>
        <end position="132"/>
    </location>
</feature>
<gene>
    <name evidence="7" type="ORF">SARC_12484</name>
</gene>
<name>A0A0L0FES9_9EUKA</name>
<reference evidence="7 8" key="1">
    <citation type="submission" date="2011-02" db="EMBL/GenBank/DDBJ databases">
        <title>The Genome Sequence of Sphaeroforma arctica JP610.</title>
        <authorList>
            <consortium name="The Broad Institute Genome Sequencing Platform"/>
            <person name="Russ C."/>
            <person name="Cuomo C."/>
            <person name="Young S.K."/>
            <person name="Zeng Q."/>
            <person name="Gargeya S."/>
            <person name="Alvarado L."/>
            <person name="Berlin A."/>
            <person name="Chapman S.B."/>
            <person name="Chen Z."/>
            <person name="Freedman E."/>
            <person name="Gellesch M."/>
            <person name="Goldberg J."/>
            <person name="Griggs A."/>
            <person name="Gujja S."/>
            <person name="Heilman E."/>
            <person name="Heiman D."/>
            <person name="Howarth C."/>
            <person name="Mehta T."/>
            <person name="Neiman D."/>
            <person name="Pearson M."/>
            <person name="Roberts A."/>
            <person name="Saif S."/>
            <person name="Shea T."/>
            <person name="Shenoy N."/>
            <person name="Sisk P."/>
            <person name="Stolte C."/>
            <person name="Sykes S."/>
            <person name="White J."/>
            <person name="Yandava C."/>
            <person name="Burger G."/>
            <person name="Gray M.W."/>
            <person name="Holland P.W.H."/>
            <person name="King N."/>
            <person name="Lang F.B.F."/>
            <person name="Roger A.J."/>
            <person name="Ruiz-Trillo I."/>
            <person name="Haas B."/>
            <person name="Nusbaum C."/>
            <person name="Birren B."/>
        </authorList>
    </citation>
    <scope>NUCLEOTIDE SEQUENCE [LARGE SCALE GENOMIC DNA]</scope>
    <source>
        <strain evidence="7 8">JP610</strain>
    </source>
</reference>